<feature type="region of interest" description="Disordered" evidence="1">
    <location>
        <begin position="1"/>
        <end position="21"/>
    </location>
</feature>
<evidence type="ECO:0000313" key="3">
    <source>
        <dbReference type="Proteomes" id="UP000276133"/>
    </source>
</evidence>
<evidence type="ECO:0000313" key="2">
    <source>
        <dbReference type="EMBL" id="RNA06152.1"/>
    </source>
</evidence>
<dbReference type="InterPro" id="IPR009199">
    <property type="entry name" value="PhoPQ-act_pathogen-rel_PqaA"/>
</dbReference>
<comment type="caution">
    <text evidence="2">The sequence shown here is derived from an EMBL/GenBank/DDBJ whole genome shotgun (WGS) entry which is preliminary data.</text>
</comment>
<sequence length="100" mass="11459">MLRRDSRLASADPKDPSKPVPHPVVWFPTQKIVIVDENENSISYEIVFQKPAEGWFGFFLEFSFKSLNNSVNIVTTETNVIPEFFPIEDCFSNECFGNLV</sequence>
<feature type="compositionally biased region" description="Basic and acidic residues" evidence="1">
    <location>
        <begin position="1"/>
        <end position="17"/>
    </location>
</feature>
<accession>A0A3M7Q4N5</accession>
<organism evidence="2 3">
    <name type="scientific">Brachionus plicatilis</name>
    <name type="common">Marine rotifer</name>
    <name type="synonym">Brachionus muelleri</name>
    <dbReference type="NCBI Taxonomy" id="10195"/>
    <lineage>
        <taxon>Eukaryota</taxon>
        <taxon>Metazoa</taxon>
        <taxon>Spiralia</taxon>
        <taxon>Gnathifera</taxon>
        <taxon>Rotifera</taxon>
        <taxon>Eurotatoria</taxon>
        <taxon>Monogononta</taxon>
        <taxon>Pseudotrocha</taxon>
        <taxon>Ploima</taxon>
        <taxon>Brachionidae</taxon>
        <taxon>Brachionus</taxon>
    </lineage>
</organism>
<gene>
    <name evidence="2" type="ORF">BpHYR1_047144</name>
</gene>
<dbReference type="EMBL" id="REGN01007479">
    <property type="protein sequence ID" value="RNA06152.1"/>
    <property type="molecule type" value="Genomic_DNA"/>
</dbReference>
<dbReference type="Proteomes" id="UP000276133">
    <property type="component" value="Unassembled WGS sequence"/>
</dbReference>
<proteinExistence type="predicted"/>
<reference evidence="2 3" key="1">
    <citation type="journal article" date="2018" name="Sci. Rep.">
        <title>Genomic signatures of local adaptation to the degree of environmental predictability in rotifers.</title>
        <authorList>
            <person name="Franch-Gras L."/>
            <person name="Hahn C."/>
            <person name="Garcia-Roger E.M."/>
            <person name="Carmona M.J."/>
            <person name="Serra M."/>
            <person name="Gomez A."/>
        </authorList>
    </citation>
    <scope>NUCLEOTIDE SEQUENCE [LARGE SCALE GENOMIC DNA]</scope>
    <source>
        <strain evidence="2">HYR1</strain>
    </source>
</reference>
<evidence type="ECO:0000256" key="1">
    <source>
        <dbReference type="SAM" id="MobiDB-lite"/>
    </source>
</evidence>
<protein>
    <submittedName>
        <fullName evidence="2">Autocrine proliferation repressor A-like</fullName>
    </submittedName>
</protein>
<keyword evidence="3" id="KW-1185">Reference proteome</keyword>
<dbReference type="PANTHER" id="PTHR31497">
    <property type="entry name" value="AUTOCRINE PROLIFERATION REPRESSOR PROTEIN A"/>
    <property type="match status" value="1"/>
</dbReference>
<dbReference type="AlphaFoldDB" id="A0A3M7Q4N5"/>
<dbReference type="PANTHER" id="PTHR31497:SF0">
    <property type="entry name" value="AUTOCRINE PROLIFERATION REPRESSOR PROTEIN A"/>
    <property type="match status" value="1"/>
</dbReference>
<dbReference type="OrthoDB" id="2020799at2759"/>
<name>A0A3M7Q4N5_BRAPC</name>